<evidence type="ECO:0000313" key="7">
    <source>
        <dbReference type="Proteomes" id="UP000708208"/>
    </source>
</evidence>
<dbReference type="InterPro" id="IPR000092">
    <property type="entry name" value="Polyprenyl_synt"/>
</dbReference>
<comment type="cofactor">
    <cofactor evidence="1">
        <name>Mg(2+)</name>
        <dbReference type="ChEBI" id="CHEBI:18420"/>
    </cofactor>
</comment>
<dbReference type="GO" id="GO:0045337">
    <property type="term" value="P:farnesyl diphosphate biosynthetic process"/>
    <property type="evidence" value="ECO:0007669"/>
    <property type="project" value="TreeGrafter"/>
</dbReference>
<gene>
    <name evidence="6" type="ORF">AFUS01_LOCUS29028</name>
</gene>
<evidence type="ECO:0000256" key="4">
    <source>
        <dbReference type="ARBA" id="ARBA00022842"/>
    </source>
</evidence>
<evidence type="ECO:0000256" key="3">
    <source>
        <dbReference type="ARBA" id="ARBA00022723"/>
    </source>
</evidence>
<comment type="caution">
    <text evidence="6">The sequence shown here is derived from an EMBL/GenBank/DDBJ whole genome shotgun (WGS) entry which is preliminary data.</text>
</comment>
<evidence type="ECO:0000256" key="1">
    <source>
        <dbReference type="ARBA" id="ARBA00001946"/>
    </source>
</evidence>
<proteinExistence type="predicted"/>
<feature type="non-terminal residue" evidence="6">
    <location>
        <position position="1"/>
    </location>
</feature>
<keyword evidence="2" id="KW-0808">Transferase</keyword>
<keyword evidence="3" id="KW-0479">Metal-binding</keyword>
<evidence type="ECO:0000256" key="2">
    <source>
        <dbReference type="ARBA" id="ARBA00022679"/>
    </source>
</evidence>
<protein>
    <submittedName>
        <fullName evidence="6">Uncharacterized protein</fullName>
    </submittedName>
</protein>
<dbReference type="GO" id="GO:0005737">
    <property type="term" value="C:cytoplasm"/>
    <property type="evidence" value="ECO:0007669"/>
    <property type="project" value="TreeGrafter"/>
</dbReference>
<organism evidence="6 7">
    <name type="scientific">Allacma fusca</name>
    <dbReference type="NCBI Taxonomy" id="39272"/>
    <lineage>
        <taxon>Eukaryota</taxon>
        <taxon>Metazoa</taxon>
        <taxon>Ecdysozoa</taxon>
        <taxon>Arthropoda</taxon>
        <taxon>Hexapoda</taxon>
        <taxon>Collembola</taxon>
        <taxon>Symphypleona</taxon>
        <taxon>Sminthuridae</taxon>
        <taxon>Allacma</taxon>
    </lineage>
</organism>
<dbReference type="OrthoDB" id="10257492at2759"/>
<name>A0A8J2KT37_9HEXA</name>
<sequence length="195" mass="22422">PFPIPPRLQYNMNSVPFEKLKLLSDDEIKNFSELFTEISAVALSSIEFQQLPPCVKTYYEQLWCYNIPRGRKIRAEVLILSFKFFSSGISKDTITLSYILGWILEILHSASTIGDALRGKIANGKSYCYPQDDIGVAVANDMIFVENAAYILAKKYFCNKPYYIDLVNFLHDTSFRNSFGRGLDLMSEMLREFYT</sequence>
<keyword evidence="4" id="KW-0460">Magnesium</keyword>
<keyword evidence="7" id="KW-1185">Reference proteome</keyword>
<evidence type="ECO:0000256" key="5">
    <source>
        <dbReference type="ARBA" id="ARBA00033740"/>
    </source>
</evidence>
<dbReference type="GO" id="GO:0004161">
    <property type="term" value="F:dimethylallyltranstransferase activity"/>
    <property type="evidence" value="ECO:0007669"/>
    <property type="project" value="TreeGrafter"/>
</dbReference>
<dbReference type="PANTHER" id="PTHR11525:SF0">
    <property type="entry name" value="FARNESYL PYROPHOSPHATE SYNTHASE"/>
    <property type="match status" value="1"/>
</dbReference>
<dbReference type="GO" id="GO:0004337">
    <property type="term" value="F:(2E,6E)-farnesyl diphosphate synthase activity"/>
    <property type="evidence" value="ECO:0007669"/>
    <property type="project" value="TreeGrafter"/>
</dbReference>
<dbReference type="PANTHER" id="PTHR11525">
    <property type="entry name" value="FARNESYL-PYROPHOSPHATE SYNTHETASE"/>
    <property type="match status" value="1"/>
</dbReference>
<dbReference type="GO" id="GO:0046872">
    <property type="term" value="F:metal ion binding"/>
    <property type="evidence" value="ECO:0007669"/>
    <property type="project" value="UniProtKB-KW"/>
</dbReference>
<dbReference type="AlphaFoldDB" id="A0A8J2KT37"/>
<dbReference type="Proteomes" id="UP000708208">
    <property type="component" value="Unassembled WGS sequence"/>
</dbReference>
<dbReference type="InterPro" id="IPR039702">
    <property type="entry name" value="FPS1-like"/>
</dbReference>
<dbReference type="Pfam" id="PF00348">
    <property type="entry name" value="polyprenyl_synt"/>
    <property type="match status" value="1"/>
</dbReference>
<comment type="pathway">
    <text evidence="5">Pheromone biosynthesis.</text>
</comment>
<dbReference type="EMBL" id="CAJVCH010422957">
    <property type="protein sequence ID" value="CAG7818529.1"/>
    <property type="molecule type" value="Genomic_DNA"/>
</dbReference>
<evidence type="ECO:0000313" key="6">
    <source>
        <dbReference type="EMBL" id="CAG7818529.1"/>
    </source>
</evidence>
<accession>A0A8J2KT37</accession>
<reference evidence="6" key="1">
    <citation type="submission" date="2021-06" db="EMBL/GenBank/DDBJ databases">
        <authorList>
            <person name="Hodson N. C."/>
            <person name="Mongue J. A."/>
            <person name="Jaron S. K."/>
        </authorList>
    </citation>
    <scope>NUCLEOTIDE SEQUENCE</scope>
</reference>